<dbReference type="SUPFAM" id="SSF52540">
    <property type="entry name" value="P-loop containing nucleoside triphosphate hydrolases"/>
    <property type="match status" value="1"/>
</dbReference>
<evidence type="ECO:0000259" key="10">
    <source>
        <dbReference type="Pfam" id="PF25019"/>
    </source>
</evidence>
<organism evidence="11">
    <name type="scientific">Salvia splendens</name>
    <name type="common">Scarlet sage</name>
    <dbReference type="NCBI Taxonomy" id="180675"/>
    <lineage>
        <taxon>Eukaryota</taxon>
        <taxon>Viridiplantae</taxon>
        <taxon>Streptophyta</taxon>
        <taxon>Embryophyta</taxon>
        <taxon>Tracheophyta</taxon>
        <taxon>Spermatophyta</taxon>
        <taxon>Magnoliopsida</taxon>
        <taxon>eudicotyledons</taxon>
        <taxon>Gunneridae</taxon>
        <taxon>Pentapetalae</taxon>
        <taxon>asterids</taxon>
        <taxon>lamiids</taxon>
        <taxon>Lamiales</taxon>
        <taxon>Lamiaceae</taxon>
        <taxon>Nepetoideae</taxon>
        <taxon>Mentheae</taxon>
        <taxon>Salviinae</taxon>
        <taxon>Salvia</taxon>
        <taxon>Salvia subgen. Calosphace</taxon>
        <taxon>core Calosphace</taxon>
    </lineage>
</organism>
<dbReference type="PANTHER" id="PTHR36766">
    <property type="entry name" value="PLANT BROAD-SPECTRUM MILDEW RESISTANCE PROTEIN RPW8"/>
    <property type="match status" value="1"/>
</dbReference>
<keyword evidence="6" id="KW-0067">ATP-binding</keyword>
<evidence type="ECO:0000259" key="7">
    <source>
        <dbReference type="Pfam" id="PF00931"/>
    </source>
</evidence>
<dbReference type="InterPro" id="IPR027417">
    <property type="entry name" value="P-loop_NTPase"/>
</dbReference>
<evidence type="ECO:0000256" key="2">
    <source>
        <dbReference type="ARBA" id="ARBA00022614"/>
    </source>
</evidence>
<evidence type="ECO:0000259" key="8">
    <source>
        <dbReference type="Pfam" id="PF18052"/>
    </source>
</evidence>
<dbReference type="InterPro" id="IPR036388">
    <property type="entry name" value="WH-like_DNA-bd_sf"/>
</dbReference>
<dbReference type="Pfam" id="PF18052">
    <property type="entry name" value="Rx_N"/>
    <property type="match status" value="1"/>
</dbReference>
<dbReference type="PRINTS" id="PR00364">
    <property type="entry name" value="DISEASERSIST"/>
</dbReference>
<dbReference type="GO" id="GO:0005524">
    <property type="term" value="F:ATP binding"/>
    <property type="evidence" value="ECO:0007669"/>
    <property type="project" value="UniProtKB-KW"/>
</dbReference>
<dbReference type="InterPro" id="IPR056789">
    <property type="entry name" value="LRR_R13L1-DRL21"/>
</dbReference>
<reference evidence="11" key="2">
    <citation type="submission" date="2020-08" db="EMBL/GenBank/DDBJ databases">
        <title>Plant Genome Project.</title>
        <authorList>
            <person name="Zhang R.-G."/>
        </authorList>
    </citation>
    <scope>NUCLEOTIDE SEQUENCE</scope>
    <source>
        <strain evidence="11">Huo1</strain>
        <tissue evidence="11">Leaf</tissue>
    </source>
</reference>
<dbReference type="InterPro" id="IPR041118">
    <property type="entry name" value="Rx_N"/>
</dbReference>
<sequence>MDGGISAAAIEVLVQNLINVFKEEYFLLRGLDREAQQLQKTMIMVQAYLSDAETKSITQHAVKIWLRELEGIAFNADNVLDELSYHLLHNNVNKMRTPKGKDKVLSFFSSFNHISHRRNMAHAIEKINATFKSMNKRARDLGLQSILVNAPVPAPTASTETDSITIDPIFVGRDDDVPKLVQMKGEDYAKTYLLVLDDVWNEDVSKWEDFINSISGVTSTEGNGIIITTRSQRVASIVDPLEIYSLNGLSDADCWSIIKAKAFLENGEVPSRFERIGKKIAERCQGLPLAANVVGGLLRSKSEEEWRFINENWLSNDDEAQNITKILKLSFDHLSPPSLKKCFAYCSIFSKGAEMEKQKVIELWMAEGFLQLDERYKMESVGNKFFDVLLHNSLLIVAQRDIYGDVWSCVMHDLVHDLASSVLNGSHNVDGITPVRYIVHEEEGPVPKEVAKHLRTLFFKGITSVSMFSNFECLHNLSLTSSDCTELPNSIRELIHLRNLNISNTRIKNLPEWIGELYQLQTLRALCLATQKLPSTLKYLIKLRHLHIDSHVELPADMGRLTCLQTLVHFRVGKEKGYQIEELGSLRNLKGRLEIRNLERVRDKEEAIKANMFEKSNLSYLVFHWNEQREDESRSDESVLEGLQPHENANLKVLKIEGFKGKRFPTWTQKMAVWDGLQGSYVPLDKLFSITFRRCSECEEIPMLKHLPNLKSLILQRLKKVRVINCSTNHLTDLTISGLERMECLPDALFYNNRNLSNFMIYECPLLRELPDGVDTLNSLEQLYIRDCPNLKSIGNPSVQSQGILSTLRLWISGCGELKEFPCEMLESWAPSVEYLELRGLRSLNNLPELINCLSKSSPRLAEMTILGVPNFMASSPSVEGSGLDRLKELKIDVSVEWSEEKSVSIKHSVDVLLEGCCNSLTHLNLKGVHKWEWIPQSIQHLTALDWLRLENIGVEELPQWFWNLSSLTRLSLYSCNKLRHLPSVDALHPLTKLVWLEIKDCPELRIDPEWRNNVTVYVDGRSLAAA</sequence>
<keyword evidence="12" id="KW-1185">Reference proteome</keyword>
<dbReference type="Gene3D" id="3.40.50.300">
    <property type="entry name" value="P-loop containing nucleotide triphosphate hydrolases"/>
    <property type="match status" value="1"/>
</dbReference>
<dbReference type="Pfam" id="PF23559">
    <property type="entry name" value="WHD_DRP"/>
    <property type="match status" value="1"/>
</dbReference>
<feature type="domain" description="Disease resistance protein winged helix" evidence="9">
    <location>
        <begin position="348"/>
        <end position="419"/>
    </location>
</feature>
<evidence type="ECO:0000256" key="4">
    <source>
        <dbReference type="ARBA" id="ARBA00022741"/>
    </source>
</evidence>
<dbReference type="Pfam" id="PF25019">
    <property type="entry name" value="LRR_R13L1-DRL21"/>
    <property type="match status" value="1"/>
</dbReference>
<dbReference type="InterPro" id="IPR042197">
    <property type="entry name" value="Apaf_helical"/>
</dbReference>
<evidence type="ECO:0000259" key="9">
    <source>
        <dbReference type="Pfam" id="PF23559"/>
    </source>
</evidence>
<protein>
    <recommendedName>
        <fullName evidence="13">Disease resistance protein RPM1</fullName>
    </recommendedName>
</protein>
<name>A0A8X8YKW2_SALSN</name>
<keyword evidence="4" id="KW-0547">Nucleotide-binding</keyword>
<feature type="domain" description="NB-ARC" evidence="7">
    <location>
        <begin position="190"/>
        <end position="265"/>
    </location>
</feature>
<dbReference type="GO" id="GO:0051707">
    <property type="term" value="P:response to other organism"/>
    <property type="evidence" value="ECO:0007669"/>
    <property type="project" value="UniProtKB-ARBA"/>
</dbReference>
<dbReference type="GO" id="GO:0006952">
    <property type="term" value="P:defense response"/>
    <property type="evidence" value="ECO:0007669"/>
    <property type="project" value="UniProtKB-KW"/>
</dbReference>
<proteinExistence type="inferred from homology"/>
<dbReference type="Gene3D" id="3.80.10.10">
    <property type="entry name" value="Ribonuclease Inhibitor"/>
    <property type="match status" value="3"/>
</dbReference>
<dbReference type="InterPro" id="IPR058922">
    <property type="entry name" value="WHD_DRP"/>
</dbReference>
<dbReference type="Pfam" id="PF00931">
    <property type="entry name" value="NB-ARC"/>
    <property type="match status" value="1"/>
</dbReference>
<evidence type="ECO:0000256" key="3">
    <source>
        <dbReference type="ARBA" id="ARBA00022737"/>
    </source>
</evidence>
<dbReference type="SUPFAM" id="SSF52058">
    <property type="entry name" value="L domain-like"/>
    <property type="match status" value="2"/>
</dbReference>
<dbReference type="PANTHER" id="PTHR36766:SF70">
    <property type="entry name" value="DISEASE RESISTANCE PROTEIN RGA4"/>
    <property type="match status" value="1"/>
</dbReference>
<evidence type="ECO:0000256" key="5">
    <source>
        <dbReference type="ARBA" id="ARBA00022821"/>
    </source>
</evidence>
<dbReference type="GO" id="GO:0043531">
    <property type="term" value="F:ADP binding"/>
    <property type="evidence" value="ECO:0007669"/>
    <property type="project" value="InterPro"/>
</dbReference>
<dbReference type="EMBL" id="PNBA02000002">
    <property type="protein sequence ID" value="KAG6433374.1"/>
    <property type="molecule type" value="Genomic_DNA"/>
</dbReference>
<comment type="caution">
    <text evidence="11">The sequence shown here is derived from an EMBL/GenBank/DDBJ whole genome shotgun (WGS) entry which is preliminary data.</text>
</comment>
<dbReference type="Gene3D" id="1.20.5.4130">
    <property type="match status" value="1"/>
</dbReference>
<keyword evidence="5" id="KW-0611">Plant defense</keyword>
<feature type="domain" description="Disease resistance N-terminal" evidence="8">
    <location>
        <begin position="9"/>
        <end position="96"/>
    </location>
</feature>
<comment type="similarity">
    <text evidence="1">Belongs to the disease resistance NB-LRR family.</text>
</comment>
<gene>
    <name evidence="11" type="ORF">SASPL_104985</name>
</gene>
<keyword evidence="3" id="KW-0677">Repeat</keyword>
<accession>A0A8X8YKW2</accession>
<evidence type="ECO:0000313" key="11">
    <source>
        <dbReference type="EMBL" id="KAG6433374.1"/>
    </source>
</evidence>
<dbReference type="AlphaFoldDB" id="A0A8X8YKW2"/>
<dbReference type="Gene3D" id="1.10.8.430">
    <property type="entry name" value="Helical domain of apoptotic protease-activating factors"/>
    <property type="match status" value="1"/>
</dbReference>
<keyword evidence="2" id="KW-0433">Leucine-rich repeat</keyword>
<evidence type="ECO:0000256" key="1">
    <source>
        <dbReference type="ARBA" id="ARBA00008894"/>
    </source>
</evidence>
<feature type="domain" description="R13L1/DRL21-like LRR repeat region" evidence="10">
    <location>
        <begin position="580"/>
        <end position="717"/>
    </location>
</feature>
<dbReference type="InterPro" id="IPR032675">
    <property type="entry name" value="LRR_dom_sf"/>
</dbReference>
<dbReference type="FunFam" id="1.10.10.10:FF:000322">
    <property type="entry name" value="Probable disease resistance protein At1g63360"/>
    <property type="match status" value="1"/>
</dbReference>
<evidence type="ECO:0000256" key="6">
    <source>
        <dbReference type="ARBA" id="ARBA00022840"/>
    </source>
</evidence>
<dbReference type="Proteomes" id="UP000298416">
    <property type="component" value="Unassembled WGS sequence"/>
</dbReference>
<dbReference type="Gene3D" id="1.10.10.10">
    <property type="entry name" value="Winged helix-like DNA-binding domain superfamily/Winged helix DNA-binding domain"/>
    <property type="match status" value="1"/>
</dbReference>
<reference evidence="11" key="1">
    <citation type="submission" date="2018-01" db="EMBL/GenBank/DDBJ databases">
        <authorList>
            <person name="Mao J.F."/>
        </authorList>
    </citation>
    <scope>NUCLEOTIDE SEQUENCE</scope>
    <source>
        <strain evidence="11">Huo1</strain>
        <tissue evidence="11">Leaf</tissue>
    </source>
</reference>
<evidence type="ECO:0008006" key="13">
    <source>
        <dbReference type="Google" id="ProtNLM"/>
    </source>
</evidence>
<dbReference type="InterPro" id="IPR002182">
    <property type="entry name" value="NB-ARC"/>
</dbReference>
<evidence type="ECO:0000313" key="12">
    <source>
        <dbReference type="Proteomes" id="UP000298416"/>
    </source>
</evidence>